<evidence type="ECO:0000256" key="3">
    <source>
        <dbReference type="ARBA" id="ARBA00012251"/>
    </source>
</evidence>
<comment type="catalytic activity">
    <reaction evidence="1">
        <text>[E2 ubiquitin-conjugating enzyme]-S-ubiquitinyl-L-cysteine + [acceptor protein]-L-lysine = [E2 ubiquitin-conjugating enzyme]-L-cysteine + [acceptor protein]-N(6)-ubiquitinyl-L-lysine.</text>
        <dbReference type="EC" id="2.3.2.31"/>
    </reaction>
</comment>
<evidence type="ECO:0000256" key="10">
    <source>
        <dbReference type="SAM" id="MobiDB-lite"/>
    </source>
</evidence>
<dbReference type="CDD" id="cd20356">
    <property type="entry name" value="Rcat_RBR_HHARI-like"/>
    <property type="match status" value="1"/>
</dbReference>
<evidence type="ECO:0000256" key="8">
    <source>
        <dbReference type="ARBA" id="ARBA00022786"/>
    </source>
</evidence>
<proteinExistence type="inferred from homology"/>
<feature type="domain" description="RING-type" evidence="11">
    <location>
        <begin position="97"/>
        <end position="305"/>
    </location>
</feature>
<dbReference type="InterPro" id="IPR045840">
    <property type="entry name" value="Ariadne"/>
</dbReference>
<dbReference type="InterPro" id="IPR002867">
    <property type="entry name" value="IBR_dom"/>
</dbReference>
<dbReference type="FunFam" id="1.20.120.1750:FF:000007">
    <property type="entry name" value="RBR-type E3 ubiquitin transferase"/>
    <property type="match status" value="1"/>
</dbReference>
<sequence length="468" mass="54065">MNSDYESSDNEEQEDESSVQFLPPSTLESEMKEMIADVQSVLEIKTGVCRILLHKYKWNKDSLFDKFYEHPDTTAFLIDAQVIPKPSPTPFPAVPNIPQECEICCELTEKLSGLACNHKACFDCWKSYLTEKIVEGRQCEIECMDSSCKLLIEDEKVMCYITDSTVVAMYEKLTINSYVAANQYLKWCPGVDCGLAVKTTSTEPTLITCPCGANFCFACCQDGHEPINCHLLKKWQKRCSDDAETCNWILAHTKECPKCQVIIEKNGGCNHMTCRNRSCNYQFCWLCMGSWSGHATAGCNSFEDEKTALRQKSRVSLDRYLFYYHRHEGHRQSLLLEKNLQEKIAVKMEDLQKIGRITWVEVKFLEQAVQVLSTCRRTLMNTYAFAFYLKRDNHAVIFEANQRDLEMATETLSGFLEQEVEFHNDFHSLKLSILDKTRYVEHRRQVLLKHCAEGYEQNIWKFDETAAY</sequence>
<keyword evidence="4" id="KW-0808">Transferase</keyword>
<keyword evidence="6" id="KW-0677">Repeat</keyword>
<evidence type="ECO:0000256" key="5">
    <source>
        <dbReference type="ARBA" id="ARBA00022723"/>
    </source>
</evidence>
<dbReference type="KEGG" id="crq:GCK72_007226"/>
<dbReference type="Pfam" id="PF21235">
    <property type="entry name" value="UBA_ARI1"/>
    <property type="match status" value="1"/>
</dbReference>
<dbReference type="SMART" id="SM00647">
    <property type="entry name" value="IBR"/>
    <property type="match status" value="2"/>
</dbReference>
<dbReference type="CDD" id="cd16773">
    <property type="entry name" value="RING-HC_RBR_TRIAD1"/>
    <property type="match status" value="1"/>
</dbReference>
<dbReference type="OMA" id="FEHACES"/>
<dbReference type="GO" id="GO:0016567">
    <property type="term" value="P:protein ubiquitination"/>
    <property type="evidence" value="ECO:0007669"/>
    <property type="project" value="InterPro"/>
</dbReference>
<evidence type="ECO:0000256" key="1">
    <source>
        <dbReference type="ARBA" id="ARBA00001798"/>
    </source>
</evidence>
<dbReference type="Gene3D" id="1.20.120.1750">
    <property type="match status" value="1"/>
</dbReference>
<protein>
    <recommendedName>
        <fullName evidence="3">RBR-type E3 ubiquitin transferase</fullName>
        <ecNumber evidence="3">2.3.2.31</ecNumber>
    </recommendedName>
</protein>
<dbReference type="FunFam" id="3.30.40.10:FF:000019">
    <property type="entry name" value="RBR-type E3 ubiquitin transferase"/>
    <property type="match status" value="1"/>
</dbReference>
<reference evidence="12" key="1">
    <citation type="submission" date="2007-07" db="EMBL/GenBank/DDBJ databases">
        <title>PCAP assembly of the Caenorhabditis remanei genome.</title>
        <authorList>
            <consortium name="The Caenorhabditis remanei Sequencing Consortium"/>
            <person name="Wilson R.K."/>
        </authorList>
    </citation>
    <scope>NUCLEOTIDE SEQUENCE [LARGE SCALE GENOMIC DNA]</scope>
    <source>
        <strain evidence="12">PB4641</strain>
    </source>
</reference>
<dbReference type="Gene3D" id="3.30.40.10">
    <property type="entry name" value="Zinc/RING finger domain, C3HC4 (zinc finger)"/>
    <property type="match status" value="1"/>
</dbReference>
<dbReference type="Pfam" id="PF22191">
    <property type="entry name" value="IBR_1"/>
    <property type="match status" value="1"/>
</dbReference>
<evidence type="ECO:0000256" key="6">
    <source>
        <dbReference type="ARBA" id="ARBA00022737"/>
    </source>
</evidence>
<dbReference type="SUPFAM" id="SSF57850">
    <property type="entry name" value="RING/U-box"/>
    <property type="match status" value="3"/>
</dbReference>
<name>E3MIY8_CAERE</name>
<feature type="compositionally biased region" description="Acidic residues" evidence="10">
    <location>
        <begin position="1"/>
        <end position="17"/>
    </location>
</feature>
<organism evidence="13">
    <name type="scientific">Caenorhabditis remanei</name>
    <name type="common">Caenorhabditis vulgaris</name>
    <dbReference type="NCBI Taxonomy" id="31234"/>
    <lineage>
        <taxon>Eukaryota</taxon>
        <taxon>Metazoa</taxon>
        <taxon>Ecdysozoa</taxon>
        <taxon>Nematoda</taxon>
        <taxon>Chromadorea</taxon>
        <taxon>Rhabditida</taxon>
        <taxon>Rhabditina</taxon>
        <taxon>Rhabditomorpha</taxon>
        <taxon>Rhabditoidea</taxon>
        <taxon>Rhabditidae</taxon>
        <taxon>Peloderinae</taxon>
        <taxon>Caenorhabditis</taxon>
    </lineage>
</organism>
<keyword evidence="8" id="KW-0833">Ubl conjugation pathway</keyword>
<dbReference type="STRING" id="31234.E3MIY8"/>
<accession>E3MIY8</accession>
<gene>
    <name evidence="12" type="ORF">CRE_09505</name>
</gene>
<dbReference type="OrthoDB" id="10009520at2759"/>
<dbReference type="AlphaFoldDB" id="E3MIY8"/>
<evidence type="ECO:0000313" key="12">
    <source>
        <dbReference type="EMBL" id="EFP03354.1"/>
    </source>
</evidence>
<dbReference type="GO" id="GO:0008270">
    <property type="term" value="F:zinc ion binding"/>
    <property type="evidence" value="ECO:0007669"/>
    <property type="project" value="UniProtKB-KW"/>
</dbReference>
<dbReference type="Pfam" id="PF01485">
    <property type="entry name" value="IBR"/>
    <property type="match status" value="1"/>
</dbReference>
<dbReference type="EMBL" id="DS268449">
    <property type="protein sequence ID" value="EFP03354.1"/>
    <property type="molecule type" value="Genomic_DNA"/>
</dbReference>
<dbReference type="RefSeq" id="XP_003103763.2">
    <property type="nucleotide sequence ID" value="XM_003103715.2"/>
</dbReference>
<dbReference type="PANTHER" id="PTHR11685">
    <property type="entry name" value="RBR FAMILY RING FINGER AND IBR DOMAIN-CONTAINING"/>
    <property type="match status" value="1"/>
</dbReference>
<dbReference type="Pfam" id="PF19422">
    <property type="entry name" value="Ariadne"/>
    <property type="match status" value="1"/>
</dbReference>
<keyword evidence="9" id="KW-0862">Zinc</keyword>
<dbReference type="InterPro" id="IPR013083">
    <property type="entry name" value="Znf_RING/FYVE/PHD"/>
</dbReference>
<keyword evidence="5" id="KW-0479">Metal-binding</keyword>
<evidence type="ECO:0000256" key="4">
    <source>
        <dbReference type="ARBA" id="ARBA00022679"/>
    </source>
</evidence>
<evidence type="ECO:0000256" key="2">
    <source>
        <dbReference type="ARBA" id="ARBA00005884"/>
    </source>
</evidence>
<evidence type="ECO:0000256" key="9">
    <source>
        <dbReference type="ARBA" id="ARBA00022833"/>
    </source>
</evidence>
<dbReference type="GO" id="GO:0061630">
    <property type="term" value="F:ubiquitin protein ligase activity"/>
    <property type="evidence" value="ECO:0007669"/>
    <property type="project" value="UniProtKB-EC"/>
</dbReference>
<dbReference type="InterPro" id="IPR044066">
    <property type="entry name" value="TRIAD_supradom"/>
</dbReference>
<evidence type="ECO:0000256" key="7">
    <source>
        <dbReference type="ARBA" id="ARBA00022771"/>
    </source>
</evidence>
<dbReference type="EC" id="2.3.2.31" evidence="3"/>
<comment type="similarity">
    <text evidence="2">Belongs to the RBR family. Ariadne subfamily.</text>
</comment>
<keyword evidence="7" id="KW-0863">Zinc-finger</keyword>
<dbReference type="HOGENOM" id="CLU_009823_4_2_1"/>
<dbReference type="CTD" id="9802709"/>
<keyword evidence="13" id="KW-1185">Reference proteome</keyword>
<evidence type="ECO:0000259" key="11">
    <source>
        <dbReference type="PROSITE" id="PS51873"/>
    </source>
</evidence>
<dbReference type="CDD" id="cd20343">
    <property type="entry name" value="BRcat_RBR_HHARI-like"/>
    <property type="match status" value="1"/>
</dbReference>
<dbReference type="InterPro" id="IPR048962">
    <property type="entry name" value="ARIH1-like_UBL"/>
</dbReference>
<dbReference type="eggNOG" id="KOG1815">
    <property type="taxonomic scope" value="Eukaryota"/>
</dbReference>
<dbReference type="InterPro" id="IPR031127">
    <property type="entry name" value="E3_UB_ligase_RBR"/>
</dbReference>
<dbReference type="GeneID" id="9802709"/>
<evidence type="ECO:0000313" key="13">
    <source>
        <dbReference type="Proteomes" id="UP000008281"/>
    </source>
</evidence>
<feature type="region of interest" description="Disordered" evidence="10">
    <location>
        <begin position="1"/>
        <end position="22"/>
    </location>
</feature>
<dbReference type="PROSITE" id="PS51873">
    <property type="entry name" value="TRIAD"/>
    <property type="match status" value="1"/>
</dbReference>
<dbReference type="InParanoid" id="E3MIY8"/>
<dbReference type="Proteomes" id="UP000008281">
    <property type="component" value="Unassembled WGS sequence"/>
</dbReference>